<dbReference type="AlphaFoldDB" id="A0AAD8GX74"/>
<sequence>MIRFEINKDIYPCNLRVEIKGLLCSGVYSMQGDQVPKSNQETHVRIFLRTIIYQSSSFGVLNVGVLNVEYDMTRLKQFSREYWKTLSDSRVGKTNFLMALWEFKDLAIIVFVSHVNRLKKVNRSTVLSWYCATTGIPTIILPVGKISMTLLVRPFEALVQILMIVSWVKFIREVIAELTMYLAISRHMSSSEIGVYT</sequence>
<feature type="transmembrane region" description="Helical" evidence="1">
    <location>
        <begin position="126"/>
        <end position="144"/>
    </location>
</feature>
<reference evidence="2" key="1">
    <citation type="submission" date="2023-02" db="EMBL/GenBank/DDBJ databases">
        <title>Genome of toxic invasive species Heracleum sosnowskyi carries increased number of genes despite the absence of recent whole-genome duplications.</title>
        <authorList>
            <person name="Schelkunov M."/>
            <person name="Shtratnikova V."/>
            <person name="Makarenko M."/>
            <person name="Klepikova A."/>
            <person name="Omelchenko D."/>
            <person name="Novikova G."/>
            <person name="Obukhova E."/>
            <person name="Bogdanov V."/>
            <person name="Penin A."/>
            <person name="Logacheva M."/>
        </authorList>
    </citation>
    <scope>NUCLEOTIDE SEQUENCE</scope>
    <source>
        <strain evidence="2">Hsosn_3</strain>
        <tissue evidence="2">Leaf</tissue>
    </source>
</reference>
<keyword evidence="3" id="KW-1185">Reference proteome</keyword>
<evidence type="ECO:0000313" key="3">
    <source>
        <dbReference type="Proteomes" id="UP001237642"/>
    </source>
</evidence>
<keyword evidence="1" id="KW-0812">Transmembrane</keyword>
<accession>A0AAD8GX74</accession>
<proteinExistence type="predicted"/>
<keyword evidence="1" id="KW-1133">Transmembrane helix</keyword>
<dbReference type="Gene3D" id="3.40.50.1100">
    <property type="match status" value="1"/>
</dbReference>
<dbReference type="EMBL" id="JAUIZM010000011">
    <property type="protein sequence ID" value="KAK1355857.1"/>
    <property type="molecule type" value="Genomic_DNA"/>
</dbReference>
<reference evidence="2" key="2">
    <citation type="submission" date="2023-05" db="EMBL/GenBank/DDBJ databases">
        <authorList>
            <person name="Schelkunov M.I."/>
        </authorList>
    </citation>
    <scope>NUCLEOTIDE SEQUENCE</scope>
    <source>
        <strain evidence="2">Hsosn_3</strain>
        <tissue evidence="2">Leaf</tissue>
    </source>
</reference>
<name>A0AAD8GX74_9APIA</name>
<evidence type="ECO:0000256" key="1">
    <source>
        <dbReference type="SAM" id="Phobius"/>
    </source>
</evidence>
<feature type="transmembrane region" description="Helical" evidence="1">
    <location>
        <begin position="150"/>
        <end position="171"/>
    </location>
</feature>
<evidence type="ECO:0000313" key="2">
    <source>
        <dbReference type="EMBL" id="KAK1355857.1"/>
    </source>
</evidence>
<comment type="caution">
    <text evidence="2">The sequence shown here is derived from an EMBL/GenBank/DDBJ whole genome shotgun (WGS) entry which is preliminary data.</text>
</comment>
<gene>
    <name evidence="2" type="ORF">POM88_049113</name>
</gene>
<protein>
    <submittedName>
        <fullName evidence="2">Uncharacterized protein</fullName>
    </submittedName>
</protein>
<dbReference type="Proteomes" id="UP001237642">
    <property type="component" value="Unassembled WGS sequence"/>
</dbReference>
<keyword evidence="1" id="KW-0472">Membrane</keyword>
<organism evidence="2 3">
    <name type="scientific">Heracleum sosnowskyi</name>
    <dbReference type="NCBI Taxonomy" id="360622"/>
    <lineage>
        <taxon>Eukaryota</taxon>
        <taxon>Viridiplantae</taxon>
        <taxon>Streptophyta</taxon>
        <taxon>Embryophyta</taxon>
        <taxon>Tracheophyta</taxon>
        <taxon>Spermatophyta</taxon>
        <taxon>Magnoliopsida</taxon>
        <taxon>eudicotyledons</taxon>
        <taxon>Gunneridae</taxon>
        <taxon>Pentapetalae</taxon>
        <taxon>asterids</taxon>
        <taxon>campanulids</taxon>
        <taxon>Apiales</taxon>
        <taxon>Apiaceae</taxon>
        <taxon>Apioideae</taxon>
        <taxon>apioid superclade</taxon>
        <taxon>Tordylieae</taxon>
        <taxon>Tordyliinae</taxon>
        <taxon>Heracleum</taxon>
    </lineage>
</organism>
<dbReference type="InterPro" id="IPR036052">
    <property type="entry name" value="TrpB-like_PALP_sf"/>
</dbReference>